<keyword evidence="1" id="KW-0732">Signal</keyword>
<dbReference type="EMBL" id="JAGMUX010000018">
    <property type="protein sequence ID" value="KAH7234020.1"/>
    <property type="molecule type" value="Genomic_DNA"/>
</dbReference>
<reference evidence="2" key="1">
    <citation type="journal article" date="2021" name="Nat. Commun.">
        <title>Genetic determinants of endophytism in the Arabidopsis root mycobiome.</title>
        <authorList>
            <person name="Mesny F."/>
            <person name="Miyauchi S."/>
            <person name="Thiergart T."/>
            <person name="Pickel B."/>
            <person name="Atanasova L."/>
            <person name="Karlsson M."/>
            <person name="Huettel B."/>
            <person name="Barry K.W."/>
            <person name="Haridas S."/>
            <person name="Chen C."/>
            <person name="Bauer D."/>
            <person name="Andreopoulos W."/>
            <person name="Pangilinan J."/>
            <person name="LaButti K."/>
            <person name="Riley R."/>
            <person name="Lipzen A."/>
            <person name="Clum A."/>
            <person name="Drula E."/>
            <person name="Henrissat B."/>
            <person name="Kohler A."/>
            <person name="Grigoriev I.V."/>
            <person name="Martin F.M."/>
            <person name="Hacquard S."/>
        </authorList>
    </citation>
    <scope>NUCLEOTIDE SEQUENCE</scope>
    <source>
        <strain evidence="2">MPI-CAGE-AT-0023</strain>
    </source>
</reference>
<evidence type="ECO:0000256" key="1">
    <source>
        <dbReference type="SAM" id="SignalP"/>
    </source>
</evidence>
<feature type="chain" id="PRO_5040320721" evidence="1">
    <location>
        <begin position="26"/>
        <end position="93"/>
    </location>
</feature>
<evidence type="ECO:0000313" key="2">
    <source>
        <dbReference type="EMBL" id="KAH7234020.1"/>
    </source>
</evidence>
<accession>A0A9P9G8L7</accession>
<dbReference type="RefSeq" id="XP_046044365.1">
    <property type="nucleotide sequence ID" value="XM_046184916.1"/>
</dbReference>
<feature type="signal peptide" evidence="1">
    <location>
        <begin position="1"/>
        <end position="25"/>
    </location>
</feature>
<comment type="caution">
    <text evidence="2">The sequence shown here is derived from an EMBL/GenBank/DDBJ whole genome shotgun (WGS) entry which is preliminary data.</text>
</comment>
<sequence length="93" mass="10269">MPTASITAVSRALGWNLVFLAGSQAEKFAGVFSLPGSDTLTYRHIIDEFRLCSDLATVSRTADFWHRVAFFQAGIQGGLRRPGRKKTHCSCQH</sequence>
<protein>
    <submittedName>
        <fullName evidence="2">Uncharacterized protein</fullName>
    </submittedName>
</protein>
<dbReference type="Proteomes" id="UP000720189">
    <property type="component" value="Unassembled WGS sequence"/>
</dbReference>
<evidence type="ECO:0000313" key="3">
    <source>
        <dbReference type="Proteomes" id="UP000720189"/>
    </source>
</evidence>
<name>A0A9P9G8L7_FUSRE</name>
<dbReference type="OrthoDB" id="2142759at2759"/>
<keyword evidence="3" id="KW-1185">Reference proteome</keyword>
<proteinExistence type="predicted"/>
<gene>
    <name evidence="2" type="ORF">BKA55DRAFT_145888</name>
</gene>
<dbReference type="GeneID" id="70214870"/>
<organism evidence="2 3">
    <name type="scientific">Fusarium redolens</name>
    <dbReference type="NCBI Taxonomy" id="48865"/>
    <lineage>
        <taxon>Eukaryota</taxon>
        <taxon>Fungi</taxon>
        <taxon>Dikarya</taxon>
        <taxon>Ascomycota</taxon>
        <taxon>Pezizomycotina</taxon>
        <taxon>Sordariomycetes</taxon>
        <taxon>Hypocreomycetidae</taxon>
        <taxon>Hypocreales</taxon>
        <taxon>Nectriaceae</taxon>
        <taxon>Fusarium</taxon>
        <taxon>Fusarium redolens species complex</taxon>
    </lineage>
</organism>
<dbReference type="AlphaFoldDB" id="A0A9P9G8L7"/>